<dbReference type="PANTHER" id="PTHR10885:SF0">
    <property type="entry name" value="ISOPENTENYL-DIPHOSPHATE DELTA-ISOMERASE"/>
    <property type="match status" value="1"/>
</dbReference>
<dbReference type="PANTHER" id="PTHR10885">
    <property type="entry name" value="ISOPENTENYL-DIPHOSPHATE DELTA-ISOMERASE"/>
    <property type="match status" value="1"/>
</dbReference>
<gene>
    <name evidence="2" type="ORF">A2824_03690</name>
</gene>
<dbReference type="GO" id="GO:0003824">
    <property type="term" value="F:catalytic activity"/>
    <property type="evidence" value="ECO:0007669"/>
    <property type="project" value="UniProtKB-ARBA"/>
</dbReference>
<dbReference type="InterPro" id="IPR015797">
    <property type="entry name" value="NUDIX_hydrolase-like_dom_sf"/>
</dbReference>
<evidence type="ECO:0000313" key="2">
    <source>
        <dbReference type="EMBL" id="OGI69604.1"/>
    </source>
</evidence>
<accession>A0A1F6VJ13</accession>
<dbReference type="AlphaFoldDB" id="A0A1F6VJ13"/>
<comment type="caution">
    <text evidence="2">The sequence shown here is derived from an EMBL/GenBank/DDBJ whole genome shotgun (WGS) entry which is preliminary data.</text>
</comment>
<proteinExistence type="predicted"/>
<reference evidence="2 3" key="1">
    <citation type="journal article" date="2016" name="Nat. Commun.">
        <title>Thousands of microbial genomes shed light on interconnected biogeochemical processes in an aquifer system.</title>
        <authorList>
            <person name="Anantharaman K."/>
            <person name="Brown C.T."/>
            <person name="Hug L.A."/>
            <person name="Sharon I."/>
            <person name="Castelle C.J."/>
            <person name="Probst A.J."/>
            <person name="Thomas B.C."/>
            <person name="Singh A."/>
            <person name="Wilkins M.J."/>
            <person name="Karaoz U."/>
            <person name="Brodie E.L."/>
            <person name="Williams K.H."/>
            <person name="Hubbard S.S."/>
            <person name="Banfield J.F."/>
        </authorList>
    </citation>
    <scope>NUCLEOTIDE SEQUENCE [LARGE SCALE GENOMIC DNA]</scope>
</reference>
<dbReference type="InterPro" id="IPR000086">
    <property type="entry name" value="NUDIX_hydrolase_dom"/>
</dbReference>
<organism evidence="2 3">
    <name type="scientific">Candidatus Nomurabacteria bacterium RIFCSPHIGHO2_01_FULL_42_16</name>
    <dbReference type="NCBI Taxonomy" id="1801743"/>
    <lineage>
        <taxon>Bacteria</taxon>
        <taxon>Candidatus Nomuraibacteriota</taxon>
    </lineage>
</organism>
<dbReference type="STRING" id="1801743.A2824_03690"/>
<feature type="domain" description="Nudix hydrolase" evidence="1">
    <location>
        <begin position="25"/>
        <end position="156"/>
    </location>
</feature>
<dbReference type="SUPFAM" id="SSF55811">
    <property type="entry name" value="Nudix"/>
    <property type="match status" value="1"/>
</dbReference>
<evidence type="ECO:0000259" key="1">
    <source>
        <dbReference type="PROSITE" id="PS51462"/>
    </source>
</evidence>
<dbReference type="PROSITE" id="PS51462">
    <property type="entry name" value="NUDIX"/>
    <property type="match status" value="1"/>
</dbReference>
<name>A0A1F6VJ13_9BACT</name>
<dbReference type="Proteomes" id="UP000178059">
    <property type="component" value="Unassembled WGS sequence"/>
</dbReference>
<sequence>MKIPIVNEKDEVIAYKEREETTREDIRRIVGLNVFNEKGEVLIAKRHSIKVIDPNKWGPAVAGTVDEGHDYDSTVIKEAEEEIGLKNIKPIFLKKMFYETHNTRRFTGVYYAVINSRETKLSLQVDEVSEIKWISISELEDWFKEKPEDFIPSFYRTMENVKEISTILKI</sequence>
<dbReference type="Pfam" id="PF00293">
    <property type="entry name" value="NUDIX"/>
    <property type="match status" value="1"/>
</dbReference>
<protein>
    <recommendedName>
        <fullName evidence="1">Nudix hydrolase domain-containing protein</fullName>
    </recommendedName>
</protein>
<evidence type="ECO:0000313" key="3">
    <source>
        <dbReference type="Proteomes" id="UP000178059"/>
    </source>
</evidence>
<dbReference type="EMBL" id="MFTT01000022">
    <property type="protein sequence ID" value="OGI69604.1"/>
    <property type="molecule type" value="Genomic_DNA"/>
</dbReference>
<dbReference type="Gene3D" id="3.90.79.10">
    <property type="entry name" value="Nucleoside Triphosphate Pyrophosphohydrolase"/>
    <property type="match status" value="1"/>
</dbReference>